<dbReference type="AlphaFoldDB" id="A0AAV4J376"/>
<accession>A0AAV4J376</accession>
<keyword evidence="4" id="KW-1185">Reference proteome</keyword>
<evidence type="ECO:0008006" key="5">
    <source>
        <dbReference type="Google" id="ProtNLM"/>
    </source>
</evidence>
<sequence>MSLITTILGVLYISQLVECTTTNPTEFCEHSDTSNPVVLDQSNKSCAERDVYTPPELACAFPNENLRVIHTGQIDAPVTNGIPKIKIEQGGILGTADAVFYREQTELTLTVYKCSLLAYRPESTAGGTIKPSFLLPLKFDNTSDCLYWSASPATAACTTLKRSTDLLNQGQYKNRVVPDNCQLRENGLNHWTTYYDGNKGSNPNKAYIHADIRLHTVATLSRSNGSEPASLKSKRGQTNRIFITNRRDLEHGYFNHSTGIYAFRPLSPEDLCTYYEYKHLELNISRHVQNQISIYHFSPKTPIPERHHLYNYEFNISESDFNELKTVNSDTCYSSDEGYRIISLENGRVVVTVKVTNFPVSDGEKEIECSVRNQNHPHTKLIVDSMTPSTTKTIALPDEIKQDYRNTWTLLSGIVYCFSYNDAVAIWMRSDVVVKKIEYITDNGVAFSNTYGTEDVRAKVPTLQQCTLSGPADRCSWLEKCAADKYCSLAADHDQLECKCKQIQHVETSDCENTDSTTNPTTSTTSTTSTTTTTTTTTTSTTNSPTTSTTQPKPKTLVSDITTKKTNSGNSFSSLNLITLIVPAILMKW</sequence>
<evidence type="ECO:0000256" key="2">
    <source>
        <dbReference type="SAM" id="SignalP"/>
    </source>
</evidence>
<dbReference type="Proteomes" id="UP000762676">
    <property type="component" value="Unassembled WGS sequence"/>
</dbReference>
<gene>
    <name evidence="3" type="ORF">ElyMa_001471900</name>
</gene>
<evidence type="ECO:0000313" key="4">
    <source>
        <dbReference type="Proteomes" id="UP000762676"/>
    </source>
</evidence>
<evidence type="ECO:0000313" key="3">
    <source>
        <dbReference type="EMBL" id="GFS16393.1"/>
    </source>
</evidence>
<proteinExistence type="predicted"/>
<evidence type="ECO:0000256" key="1">
    <source>
        <dbReference type="SAM" id="MobiDB-lite"/>
    </source>
</evidence>
<protein>
    <recommendedName>
        <fullName evidence="5">EGF-like domain-containing protein</fullName>
    </recommendedName>
</protein>
<reference evidence="3 4" key="1">
    <citation type="journal article" date="2021" name="Elife">
        <title>Chloroplast acquisition without the gene transfer in kleptoplastic sea slugs, Plakobranchus ocellatus.</title>
        <authorList>
            <person name="Maeda T."/>
            <person name="Takahashi S."/>
            <person name="Yoshida T."/>
            <person name="Shimamura S."/>
            <person name="Takaki Y."/>
            <person name="Nagai Y."/>
            <person name="Toyoda A."/>
            <person name="Suzuki Y."/>
            <person name="Arimoto A."/>
            <person name="Ishii H."/>
            <person name="Satoh N."/>
            <person name="Nishiyama T."/>
            <person name="Hasebe M."/>
            <person name="Maruyama T."/>
            <person name="Minagawa J."/>
            <person name="Obokata J."/>
            <person name="Shigenobu S."/>
        </authorList>
    </citation>
    <scope>NUCLEOTIDE SEQUENCE [LARGE SCALE GENOMIC DNA]</scope>
</reference>
<name>A0AAV4J376_9GAST</name>
<keyword evidence="2" id="KW-0732">Signal</keyword>
<organism evidence="3 4">
    <name type="scientific">Elysia marginata</name>
    <dbReference type="NCBI Taxonomy" id="1093978"/>
    <lineage>
        <taxon>Eukaryota</taxon>
        <taxon>Metazoa</taxon>
        <taxon>Spiralia</taxon>
        <taxon>Lophotrochozoa</taxon>
        <taxon>Mollusca</taxon>
        <taxon>Gastropoda</taxon>
        <taxon>Heterobranchia</taxon>
        <taxon>Euthyneura</taxon>
        <taxon>Panpulmonata</taxon>
        <taxon>Sacoglossa</taxon>
        <taxon>Placobranchoidea</taxon>
        <taxon>Plakobranchidae</taxon>
        <taxon>Elysia</taxon>
    </lineage>
</organism>
<dbReference type="EMBL" id="BMAT01002893">
    <property type="protein sequence ID" value="GFS16393.1"/>
    <property type="molecule type" value="Genomic_DNA"/>
</dbReference>
<feature type="region of interest" description="Disordered" evidence="1">
    <location>
        <begin position="511"/>
        <end position="562"/>
    </location>
</feature>
<feature type="chain" id="PRO_5043327049" description="EGF-like domain-containing protein" evidence="2">
    <location>
        <begin position="20"/>
        <end position="589"/>
    </location>
</feature>
<feature type="compositionally biased region" description="Low complexity" evidence="1">
    <location>
        <begin position="516"/>
        <end position="550"/>
    </location>
</feature>
<feature type="signal peptide" evidence="2">
    <location>
        <begin position="1"/>
        <end position="19"/>
    </location>
</feature>
<comment type="caution">
    <text evidence="3">The sequence shown here is derived from an EMBL/GenBank/DDBJ whole genome shotgun (WGS) entry which is preliminary data.</text>
</comment>